<keyword evidence="3" id="KW-0539">Nucleus</keyword>
<dbReference type="Proteomes" id="UP000694546">
    <property type="component" value="Chromosome 7"/>
</dbReference>
<evidence type="ECO:0000256" key="3">
    <source>
        <dbReference type="ARBA" id="ARBA00023242"/>
    </source>
</evidence>
<reference evidence="6" key="1">
    <citation type="submission" date="2025-08" db="UniProtKB">
        <authorList>
            <consortium name="Ensembl"/>
        </authorList>
    </citation>
    <scope>IDENTIFICATION</scope>
</reference>
<feature type="region of interest" description="Disordered" evidence="5">
    <location>
        <begin position="1"/>
        <end position="52"/>
    </location>
</feature>
<accession>A0A8C5A0L8</accession>
<evidence type="ECO:0008006" key="8">
    <source>
        <dbReference type="Google" id="ProtNLM"/>
    </source>
</evidence>
<dbReference type="InterPro" id="IPR024861">
    <property type="entry name" value="Donson"/>
</dbReference>
<feature type="compositionally biased region" description="Polar residues" evidence="5">
    <location>
        <begin position="27"/>
        <end position="37"/>
    </location>
</feature>
<keyword evidence="2" id="KW-0217">Developmental protein</keyword>
<comment type="similarity">
    <text evidence="4">Belongs to the DONSON family.</text>
</comment>
<dbReference type="OMA" id="NGPIMPH"/>
<feature type="compositionally biased region" description="Basic and acidic residues" evidence="5">
    <location>
        <begin position="391"/>
        <end position="419"/>
    </location>
</feature>
<dbReference type="GeneTree" id="ENSGT00390000000447"/>
<dbReference type="GO" id="GO:0005634">
    <property type="term" value="C:nucleus"/>
    <property type="evidence" value="ECO:0007669"/>
    <property type="project" value="UniProtKB-SubCell"/>
</dbReference>
<dbReference type="AlphaFoldDB" id="A0A8C5A0L8"/>
<reference evidence="6" key="2">
    <citation type="submission" date="2025-09" db="UniProtKB">
        <authorList>
            <consortium name="Ensembl"/>
        </authorList>
    </citation>
    <scope>IDENTIFICATION</scope>
</reference>
<evidence type="ECO:0000313" key="7">
    <source>
        <dbReference type="Proteomes" id="UP000694546"/>
    </source>
</evidence>
<sequence length="653" mass="71902">MSQQPGYSPSFKRPAEIMRLRRKRTQGESQGSCSSQRGAAAFVPGDSDPSTECVRPFSPGPLLTLQNRSGGGVKRRNPFASIENTCNSAKKRLIIYNDDEKEEYTESVVLGVAENTKIMDGGTSKMADGELSPNKVLLLSDSLVEAQLQVMQHTFSKKRLDFSEEDSLFDEEEEAEKIPLPKSPSSRSQASLAPPVCVEYPADWSLKTRVLFTSPLAFSWAEKPKAQEEAAGLAQHCRAQHSAIPHSMQEPRSCSELRCAFQQSLVYWQHPSLPWLSLFPRINAERSFSGKSTPWAQDPVLQQSLMSEWSASLSSLYSLLKARLCPYFYLCSYQFTVLFRAAGLSGADSITALLSPTTRGLREAMRAEGIEFTLPLVEEHKKSKERHHNKTPKDNTESSESRSGDRGEKVVIDGEKSEQRGAAGGGCHNDDVDDDDDEDDDGGFSWLMEMGVQDKIKKPDGLSIQLRKDRHAVSLDHLPDSVVRVEGPHTFTLINFLINCKSLVAVSGSQAGLPPTLLAPNAFKGASMMTLKARSVNVKTQVRSTFQDVCSLELTGPILPSSLHAVTRLLRPAQRGGFSAALYTHAPTAVLNTHTARDSVRTGFGHAKHQARFRVRPSDRSFAFGPKFRFLFPASCFVSTNRVAGGVCKRAFA</sequence>
<dbReference type="PRINTS" id="PR02064">
    <property type="entry name" value="DONSON"/>
</dbReference>
<feature type="compositionally biased region" description="Acidic residues" evidence="5">
    <location>
        <begin position="166"/>
        <end position="175"/>
    </location>
</feature>
<organism evidence="6 7">
    <name type="scientific">Gadus morhua</name>
    <name type="common">Atlantic cod</name>
    <dbReference type="NCBI Taxonomy" id="8049"/>
    <lineage>
        <taxon>Eukaryota</taxon>
        <taxon>Metazoa</taxon>
        <taxon>Chordata</taxon>
        <taxon>Craniata</taxon>
        <taxon>Vertebrata</taxon>
        <taxon>Euteleostomi</taxon>
        <taxon>Actinopterygii</taxon>
        <taxon>Neopterygii</taxon>
        <taxon>Teleostei</taxon>
        <taxon>Neoteleostei</taxon>
        <taxon>Acanthomorphata</taxon>
        <taxon>Zeiogadaria</taxon>
        <taxon>Gadariae</taxon>
        <taxon>Gadiformes</taxon>
        <taxon>Gadoidei</taxon>
        <taxon>Gadidae</taxon>
        <taxon>Gadus</taxon>
    </lineage>
</organism>
<evidence type="ECO:0000256" key="2">
    <source>
        <dbReference type="ARBA" id="ARBA00022473"/>
    </source>
</evidence>
<gene>
    <name evidence="6" type="primary">donson</name>
</gene>
<evidence type="ECO:0000256" key="4">
    <source>
        <dbReference type="ARBA" id="ARBA00025806"/>
    </source>
</evidence>
<dbReference type="PANTHER" id="PTHR12972">
    <property type="entry name" value="DOWNSTREAM NEIGHBOR OF SON"/>
    <property type="match status" value="1"/>
</dbReference>
<feature type="region of interest" description="Disordered" evidence="5">
    <location>
        <begin position="166"/>
        <end position="190"/>
    </location>
</feature>
<name>A0A8C5A0L8_GADMO</name>
<evidence type="ECO:0000256" key="5">
    <source>
        <dbReference type="SAM" id="MobiDB-lite"/>
    </source>
</evidence>
<feature type="region of interest" description="Disordered" evidence="5">
    <location>
        <begin position="378"/>
        <end position="445"/>
    </location>
</feature>
<dbReference type="Ensembl" id="ENSGMOT00000024867.1">
    <property type="protein sequence ID" value="ENSGMOP00000024276.1"/>
    <property type="gene ID" value="ENSGMOG00000005104.2"/>
</dbReference>
<comment type="subcellular location">
    <subcellularLocation>
        <location evidence="1">Nucleus</location>
    </subcellularLocation>
</comment>
<dbReference type="GO" id="GO:0033260">
    <property type="term" value="P:nuclear DNA replication"/>
    <property type="evidence" value="ECO:0007669"/>
    <property type="project" value="TreeGrafter"/>
</dbReference>
<keyword evidence="7" id="KW-1185">Reference proteome</keyword>
<dbReference type="PANTHER" id="PTHR12972:SF0">
    <property type="entry name" value="PROTEIN DOWNSTREAM NEIGHBOR OF SON"/>
    <property type="match status" value="1"/>
</dbReference>
<evidence type="ECO:0000313" key="6">
    <source>
        <dbReference type="Ensembl" id="ENSGMOP00000024276.1"/>
    </source>
</evidence>
<feature type="compositionally biased region" description="Acidic residues" evidence="5">
    <location>
        <begin position="431"/>
        <end position="442"/>
    </location>
</feature>
<protein>
    <recommendedName>
        <fullName evidence="8">Protein downstream neighbor of Son</fullName>
    </recommendedName>
</protein>
<proteinExistence type="inferred from homology"/>
<evidence type="ECO:0000256" key="1">
    <source>
        <dbReference type="ARBA" id="ARBA00004123"/>
    </source>
</evidence>